<keyword evidence="3" id="KW-1185">Reference proteome</keyword>
<name>I0K9K8_9BACT</name>
<sequence length="84" mass="8835">MTTEENDDIIRAKQAISPAGLGDQSIEGNSGPGAEIDAPELEPNEREETYMDGDEPSANAPMTHPNRNADGKADLDKPGYGGGH</sequence>
<evidence type="ECO:0000313" key="2">
    <source>
        <dbReference type="EMBL" id="CCH00811.1"/>
    </source>
</evidence>
<dbReference type="AlphaFoldDB" id="I0K9K8"/>
<dbReference type="RefSeq" id="WP_015331910.1">
    <property type="nucleotide sequence ID" value="NC_020054.1"/>
</dbReference>
<feature type="region of interest" description="Disordered" evidence="1">
    <location>
        <begin position="1"/>
        <end position="84"/>
    </location>
</feature>
<gene>
    <name evidence="2" type="ORF">FAES_2802</name>
</gene>
<evidence type="ECO:0000313" key="3">
    <source>
        <dbReference type="Proteomes" id="UP000011058"/>
    </source>
</evidence>
<dbReference type="EMBL" id="HE796683">
    <property type="protein sequence ID" value="CCH00811.1"/>
    <property type="molecule type" value="Genomic_DNA"/>
</dbReference>
<dbReference type="PATRIC" id="fig|1166018.3.peg.4571"/>
<organism evidence="2 3">
    <name type="scientific">Fibrella aestuarina BUZ 2</name>
    <dbReference type="NCBI Taxonomy" id="1166018"/>
    <lineage>
        <taxon>Bacteria</taxon>
        <taxon>Pseudomonadati</taxon>
        <taxon>Bacteroidota</taxon>
        <taxon>Cytophagia</taxon>
        <taxon>Cytophagales</taxon>
        <taxon>Spirosomataceae</taxon>
        <taxon>Fibrella</taxon>
    </lineage>
</organism>
<dbReference type="Proteomes" id="UP000011058">
    <property type="component" value="Chromosome"/>
</dbReference>
<dbReference type="KEGG" id="fae:FAES_2802"/>
<proteinExistence type="predicted"/>
<accession>I0K9K8</accession>
<protein>
    <submittedName>
        <fullName evidence="2">Uncharacterized protein</fullName>
    </submittedName>
</protein>
<reference evidence="2 3" key="1">
    <citation type="journal article" date="2012" name="J. Bacteriol.">
        <title>Genome Sequence of Fibrella aestuarina BUZ 2T, a Filamentous Marine Bacterium.</title>
        <authorList>
            <person name="Filippini M."/>
            <person name="Qi W."/>
            <person name="Blom J."/>
            <person name="Goesmann A."/>
            <person name="Smits T.H."/>
            <person name="Bagheri H.C."/>
        </authorList>
    </citation>
    <scope>NUCLEOTIDE SEQUENCE [LARGE SCALE GENOMIC DNA]</scope>
    <source>
        <strain evidence="3">BUZ 2T</strain>
    </source>
</reference>
<evidence type="ECO:0000256" key="1">
    <source>
        <dbReference type="SAM" id="MobiDB-lite"/>
    </source>
</evidence>
<feature type="compositionally biased region" description="Basic and acidic residues" evidence="1">
    <location>
        <begin position="67"/>
        <end position="77"/>
    </location>
</feature>
<dbReference type="OrthoDB" id="964544at2"/>
<dbReference type="eggNOG" id="ENOG5033N95">
    <property type="taxonomic scope" value="Bacteria"/>
</dbReference>
<dbReference type="HOGENOM" id="CLU_2604291_0_0_10"/>